<organism evidence="1 2">
    <name type="scientific">Diaporthe ampelina</name>
    <dbReference type="NCBI Taxonomy" id="1214573"/>
    <lineage>
        <taxon>Eukaryota</taxon>
        <taxon>Fungi</taxon>
        <taxon>Dikarya</taxon>
        <taxon>Ascomycota</taxon>
        <taxon>Pezizomycotina</taxon>
        <taxon>Sordariomycetes</taxon>
        <taxon>Sordariomycetidae</taxon>
        <taxon>Diaporthales</taxon>
        <taxon>Diaporthaceae</taxon>
        <taxon>Diaporthe</taxon>
    </lineage>
</organism>
<name>A0A0G2FJD0_9PEZI</name>
<dbReference type="OrthoDB" id="5308957at2759"/>
<protein>
    <submittedName>
        <fullName evidence="1">Uncharacterized protein</fullName>
    </submittedName>
</protein>
<dbReference type="STRING" id="1214573.A0A0G2FJD0"/>
<reference evidence="1 2" key="2">
    <citation type="submission" date="2015-05" db="EMBL/GenBank/DDBJ databases">
        <authorList>
            <person name="Morales-Cruz A."/>
            <person name="Amrine K.C."/>
            <person name="Cantu D."/>
        </authorList>
    </citation>
    <scope>NUCLEOTIDE SEQUENCE [LARGE SCALE GENOMIC DNA]</scope>
    <source>
        <strain evidence="1">DA912</strain>
    </source>
</reference>
<reference evidence="1 2" key="1">
    <citation type="submission" date="2015-05" db="EMBL/GenBank/DDBJ databases">
        <title>Distinctive expansion of gene families associated with plant cell wall degradation and secondary metabolism in the genomes of grapevine trunk pathogens.</title>
        <authorList>
            <person name="Lawrence D.P."/>
            <person name="Travadon R."/>
            <person name="Rolshausen P.E."/>
            <person name="Baumgartner K."/>
        </authorList>
    </citation>
    <scope>NUCLEOTIDE SEQUENCE [LARGE SCALE GENOMIC DNA]</scope>
    <source>
        <strain evidence="1">DA912</strain>
    </source>
</reference>
<proteinExistence type="predicted"/>
<sequence>MLESRPESGFFDHYLESYRTLGRKIYGSRNSLNIGSTDLSKYITSNFREWDEEALRRGLPEFASKATPTPAAQEIRLALAESLLRQGKAEEATKVLCEATAIKQLDSAGDVSQVFWMAELEWRAGNAASSFALLREALELADSDQILPGLIGAQEEERGFSSLHILHTLIFRLNLMGRKEETAQAWAKAAPLIAARRDRKPFVIHLTTSDLEFDLDTRFCALAITD</sequence>
<evidence type="ECO:0000313" key="2">
    <source>
        <dbReference type="Proteomes" id="UP000034680"/>
    </source>
</evidence>
<dbReference type="InterPro" id="IPR011990">
    <property type="entry name" value="TPR-like_helical_dom_sf"/>
</dbReference>
<accession>A0A0G2FJD0</accession>
<dbReference type="Proteomes" id="UP000034680">
    <property type="component" value="Unassembled WGS sequence"/>
</dbReference>
<dbReference type="Gene3D" id="1.25.40.10">
    <property type="entry name" value="Tetratricopeptide repeat domain"/>
    <property type="match status" value="1"/>
</dbReference>
<evidence type="ECO:0000313" key="1">
    <source>
        <dbReference type="EMBL" id="KKY34482.1"/>
    </source>
</evidence>
<gene>
    <name evidence="1" type="ORF">UCDDA912_g05554</name>
</gene>
<keyword evidence="2" id="KW-1185">Reference proteome</keyword>
<dbReference type="AlphaFoldDB" id="A0A0G2FJD0"/>
<dbReference type="EMBL" id="LCUC01000201">
    <property type="protein sequence ID" value="KKY34482.1"/>
    <property type="molecule type" value="Genomic_DNA"/>
</dbReference>
<comment type="caution">
    <text evidence="1">The sequence shown here is derived from an EMBL/GenBank/DDBJ whole genome shotgun (WGS) entry which is preliminary data.</text>
</comment>